<dbReference type="GO" id="GO:0016758">
    <property type="term" value="F:hexosyltransferase activity"/>
    <property type="evidence" value="ECO:0007669"/>
    <property type="project" value="InterPro"/>
</dbReference>
<gene>
    <name evidence="6" type="ORF">A3A93_00775</name>
</gene>
<dbReference type="InterPro" id="IPR007235">
    <property type="entry name" value="Glyco_trans_28_C"/>
</dbReference>
<evidence type="ECO:0000259" key="5">
    <source>
        <dbReference type="Pfam" id="PF04101"/>
    </source>
</evidence>
<evidence type="ECO:0008006" key="8">
    <source>
        <dbReference type="Google" id="ProtNLM"/>
    </source>
</evidence>
<dbReference type="PANTHER" id="PTHR21015">
    <property type="entry name" value="UDP-N-ACETYLGLUCOSAMINE--N-ACETYLMURAMYL-(PENTAPEPTIDE) PYROPHOSPHORYL-UNDECAPRENOL N-ACETYLGLUCOSAMINE TRANSFERASE 1"/>
    <property type="match status" value="1"/>
</dbReference>
<dbReference type="Gene3D" id="3.40.50.2000">
    <property type="entry name" value="Glycogen Phosphorylase B"/>
    <property type="match status" value="2"/>
</dbReference>
<dbReference type="SUPFAM" id="SSF53756">
    <property type="entry name" value="UDP-Glycosyltransferase/glycogen phosphorylase"/>
    <property type="match status" value="1"/>
</dbReference>
<keyword evidence="3" id="KW-0812">Transmembrane</keyword>
<reference evidence="6 7" key="1">
    <citation type="journal article" date="2016" name="Nat. Commun.">
        <title>Thousands of microbial genomes shed light on interconnected biogeochemical processes in an aquifer system.</title>
        <authorList>
            <person name="Anantharaman K."/>
            <person name="Brown C.T."/>
            <person name="Hug L.A."/>
            <person name="Sharon I."/>
            <person name="Castelle C.J."/>
            <person name="Probst A.J."/>
            <person name="Thomas B.C."/>
            <person name="Singh A."/>
            <person name="Wilkins M.J."/>
            <person name="Karaoz U."/>
            <person name="Brodie E.L."/>
            <person name="Williams K.H."/>
            <person name="Hubbard S.S."/>
            <person name="Banfield J.F."/>
        </authorList>
    </citation>
    <scope>NUCLEOTIDE SEQUENCE [LARGE SCALE GENOMIC DNA]</scope>
</reference>
<dbReference type="AlphaFoldDB" id="A0A1F7IVM7"/>
<keyword evidence="2" id="KW-0808">Transferase</keyword>
<organism evidence="6 7">
    <name type="scientific">Candidatus Roizmanbacteria bacterium RIFCSPLOWO2_01_FULL_38_12</name>
    <dbReference type="NCBI Taxonomy" id="1802061"/>
    <lineage>
        <taxon>Bacteria</taxon>
        <taxon>Candidatus Roizmaniibacteriota</taxon>
    </lineage>
</organism>
<dbReference type="Pfam" id="PF03033">
    <property type="entry name" value="Glyco_transf_28"/>
    <property type="match status" value="1"/>
</dbReference>
<evidence type="ECO:0000256" key="3">
    <source>
        <dbReference type="SAM" id="Phobius"/>
    </source>
</evidence>
<comment type="caution">
    <text evidence="6">The sequence shown here is derived from an EMBL/GenBank/DDBJ whole genome shotgun (WGS) entry which is preliminary data.</text>
</comment>
<keyword evidence="3" id="KW-1133">Transmembrane helix</keyword>
<dbReference type="EMBL" id="MGAL01000032">
    <property type="protein sequence ID" value="OGK47395.1"/>
    <property type="molecule type" value="Genomic_DNA"/>
</dbReference>
<dbReference type="GO" id="GO:0005975">
    <property type="term" value="P:carbohydrate metabolic process"/>
    <property type="evidence" value="ECO:0007669"/>
    <property type="project" value="InterPro"/>
</dbReference>
<sequence>MQGNKKIIITGGHATCALAVIDELQKNQHKCLIVFVGRRYVNADEHNDSFEYQEITARKIPFIHLETGRAMQFFKFISGLINSFSIVARHKPDTILSFGGYLALPIAIAGWILGVKIVTHEQTIEPGTANRIIGVIATKVCISFPETKKFFAKEKVVLTGNPLRTSIFKREEKFVLPKGRQSIYITGGSLGSHAINILIEEIIRDLLKKYTVVHQCGNIDEFGDYERLNKIRNSLSLEDKKHYLLKKHLMDNEIGDVYAKTDLVIGRSGANTFFELIALEKPAIFIPLPWSAKDEQKKHAMIFQNAGAGEVFFQEGSGRELLLIIEKAISSIDKYKANISKLKHYYKPHAKDEIIKLLLEK</sequence>
<dbReference type="Proteomes" id="UP000177141">
    <property type="component" value="Unassembled WGS sequence"/>
</dbReference>
<dbReference type="PANTHER" id="PTHR21015:SF22">
    <property type="entry name" value="GLYCOSYLTRANSFERASE"/>
    <property type="match status" value="1"/>
</dbReference>
<evidence type="ECO:0000256" key="1">
    <source>
        <dbReference type="ARBA" id="ARBA00022676"/>
    </source>
</evidence>
<dbReference type="CDD" id="cd03785">
    <property type="entry name" value="GT28_MurG"/>
    <property type="match status" value="1"/>
</dbReference>
<dbReference type="GO" id="GO:1901137">
    <property type="term" value="P:carbohydrate derivative biosynthetic process"/>
    <property type="evidence" value="ECO:0007669"/>
    <property type="project" value="UniProtKB-ARBA"/>
</dbReference>
<dbReference type="STRING" id="1802061.A3A93_00775"/>
<accession>A0A1F7IVM7</accession>
<proteinExistence type="predicted"/>
<feature type="transmembrane region" description="Helical" evidence="3">
    <location>
        <begin position="95"/>
        <end position="114"/>
    </location>
</feature>
<feature type="domain" description="Glycosyltransferase family 28 N-terminal" evidence="4">
    <location>
        <begin position="10"/>
        <end position="141"/>
    </location>
</feature>
<feature type="domain" description="Glycosyl transferase family 28 C-terminal" evidence="5">
    <location>
        <begin position="183"/>
        <end position="344"/>
    </location>
</feature>
<keyword evidence="3" id="KW-0472">Membrane</keyword>
<evidence type="ECO:0000313" key="6">
    <source>
        <dbReference type="EMBL" id="OGK47395.1"/>
    </source>
</evidence>
<evidence type="ECO:0000259" key="4">
    <source>
        <dbReference type="Pfam" id="PF03033"/>
    </source>
</evidence>
<name>A0A1F7IVM7_9BACT</name>
<dbReference type="InterPro" id="IPR004276">
    <property type="entry name" value="GlycoTrans_28_N"/>
</dbReference>
<evidence type="ECO:0000313" key="7">
    <source>
        <dbReference type="Proteomes" id="UP000177141"/>
    </source>
</evidence>
<dbReference type="Pfam" id="PF04101">
    <property type="entry name" value="Glyco_tran_28_C"/>
    <property type="match status" value="1"/>
</dbReference>
<keyword evidence="1" id="KW-0328">Glycosyltransferase</keyword>
<evidence type="ECO:0000256" key="2">
    <source>
        <dbReference type="ARBA" id="ARBA00022679"/>
    </source>
</evidence>
<protein>
    <recommendedName>
        <fullName evidence="8">UDP-N-acetylglucosamine--N-acetylmuramyl-(pentapeptide) pyrophosphoryl-undecaprenol N-acetylglucosamine transferase</fullName>
    </recommendedName>
</protein>